<evidence type="ECO:0000313" key="2">
    <source>
        <dbReference type="EMBL" id="TQD94662.1"/>
    </source>
</evidence>
<evidence type="ECO:0000256" key="1">
    <source>
        <dbReference type="SAM" id="MobiDB-lite"/>
    </source>
</evidence>
<feature type="compositionally biased region" description="Polar residues" evidence="1">
    <location>
        <begin position="1"/>
        <end position="10"/>
    </location>
</feature>
<feature type="region of interest" description="Disordered" evidence="1">
    <location>
        <begin position="1"/>
        <end position="39"/>
    </location>
</feature>
<organism evidence="2 3">
    <name type="scientific">Malus baccata</name>
    <name type="common">Siberian crab apple</name>
    <name type="synonym">Pyrus baccata</name>
    <dbReference type="NCBI Taxonomy" id="106549"/>
    <lineage>
        <taxon>Eukaryota</taxon>
        <taxon>Viridiplantae</taxon>
        <taxon>Streptophyta</taxon>
        <taxon>Embryophyta</taxon>
        <taxon>Tracheophyta</taxon>
        <taxon>Spermatophyta</taxon>
        <taxon>Magnoliopsida</taxon>
        <taxon>eudicotyledons</taxon>
        <taxon>Gunneridae</taxon>
        <taxon>Pentapetalae</taxon>
        <taxon>rosids</taxon>
        <taxon>fabids</taxon>
        <taxon>Rosales</taxon>
        <taxon>Rosaceae</taxon>
        <taxon>Amygdaloideae</taxon>
        <taxon>Maleae</taxon>
        <taxon>Malus</taxon>
    </lineage>
</organism>
<keyword evidence="3" id="KW-1185">Reference proteome</keyword>
<dbReference type="AlphaFoldDB" id="A0A540M803"/>
<dbReference type="EMBL" id="VIEB01000339">
    <property type="protein sequence ID" value="TQD94662.1"/>
    <property type="molecule type" value="Genomic_DNA"/>
</dbReference>
<dbReference type="Proteomes" id="UP000315295">
    <property type="component" value="Unassembled WGS sequence"/>
</dbReference>
<proteinExistence type="predicted"/>
<evidence type="ECO:0000313" key="3">
    <source>
        <dbReference type="Proteomes" id="UP000315295"/>
    </source>
</evidence>
<sequence>MSPRSSSGNYTEYYDEHDKGPDWEQEVNQDDPPKHGDDHVEELAAVVVVPDETSTNHLDQHEHGGLGTTGIDWDHCDCDSNQYLGSPDNDEEVIRGYTFSGGDDLSAAAAEEDPEAKLQVKPFKFLPDLNEFPPSDHAPKFPFMTDLHMSLV</sequence>
<accession>A0A540M803</accession>
<comment type="caution">
    <text evidence="2">The sequence shown here is derived from an EMBL/GenBank/DDBJ whole genome shotgun (WGS) entry which is preliminary data.</text>
</comment>
<gene>
    <name evidence="2" type="ORF">C1H46_019714</name>
</gene>
<reference evidence="2 3" key="1">
    <citation type="journal article" date="2019" name="G3 (Bethesda)">
        <title>Sequencing of a Wild Apple (Malus baccata) Genome Unravels the Differences Between Cultivated and Wild Apple Species Regarding Disease Resistance and Cold Tolerance.</title>
        <authorList>
            <person name="Chen X."/>
        </authorList>
    </citation>
    <scope>NUCLEOTIDE SEQUENCE [LARGE SCALE GENOMIC DNA]</scope>
    <source>
        <strain evidence="3">cv. Shandingzi</strain>
        <tissue evidence="2">Leaves</tissue>
    </source>
</reference>
<name>A0A540M803_MALBA</name>
<protein>
    <submittedName>
        <fullName evidence="2">Uncharacterized protein</fullName>
    </submittedName>
</protein>